<feature type="compositionally biased region" description="Low complexity" evidence="1">
    <location>
        <begin position="397"/>
        <end position="414"/>
    </location>
</feature>
<feature type="compositionally biased region" description="Basic residues" evidence="1">
    <location>
        <begin position="172"/>
        <end position="185"/>
    </location>
</feature>
<accession>A0A6J4S5W7</accession>
<feature type="compositionally biased region" description="Gly residues" evidence="1">
    <location>
        <begin position="216"/>
        <end position="227"/>
    </location>
</feature>
<feature type="compositionally biased region" description="Basic residues" evidence="1">
    <location>
        <begin position="382"/>
        <end position="391"/>
    </location>
</feature>
<feature type="compositionally biased region" description="Basic and acidic residues" evidence="1">
    <location>
        <begin position="299"/>
        <end position="310"/>
    </location>
</feature>
<proteinExistence type="predicted"/>
<feature type="compositionally biased region" description="Basic residues" evidence="1">
    <location>
        <begin position="327"/>
        <end position="336"/>
    </location>
</feature>
<evidence type="ECO:0000256" key="1">
    <source>
        <dbReference type="SAM" id="MobiDB-lite"/>
    </source>
</evidence>
<name>A0A6J4S5W7_9ACTN</name>
<feature type="region of interest" description="Disordered" evidence="1">
    <location>
        <begin position="81"/>
        <end position="423"/>
    </location>
</feature>
<feature type="compositionally biased region" description="Low complexity" evidence="1">
    <location>
        <begin position="161"/>
        <end position="171"/>
    </location>
</feature>
<feature type="compositionally biased region" description="Basic residues" evidence="1">
    <location>
        <begin position="228"/>
        <end position="238"/>
    </location>
</feature>
<organism evidence="2">
    <name type="scientific">uncultured Solirubrobacteraceae bacterium</name>
    <dbReference type="NCBI Taxonomy" id="1162706"/>
    <lineage>
        <taxon>Bacteria</taxon>
        <taxon>Bacillati</taxon>
        <taxon>Actinomycetota</taxon>
        <taxon>Thermoleophilia</taxon>
        <taxon>Solirubrobacterales</taxon>
        <taxon>Solirubrobacteraceae</taxon>
        <taxon>environmental samples</taxon>
    </lineage>
</organism>
<dbReference type="AlphaFoldDB" id="A0A6J4S5W7"/>
<sequence>GRDDRRAAGDLRGPLRAMGARQLVGDGHRLLRRPGRLARVVLRAAAPRGAVELHALLPRRGRGRRQPLAVHRRGAARGAEVLPGDPARRRGAPHRLLPALPAGGGRHRARRLDRRDARRHRGRAHLGLPPHLRAPRPDRRRAAQLTVADQPRARGDDVPRAGRVGARPARAALHRGLPRAPRRPPRLPGRDAQRRARRAAPHRLRRAPAPRPRAGGPRGPRGGGRGAPRGHPRLHRGVRPAGLEPRVHRVLRLHARGDLRGGDPLARSQAPRGRPADGGPPGPGGHPDRPPPPRARRARAGDAARGDPRRPLGAGGARPGDDGAALRLRRARHRPPAHAAAPDHARLGVPRRAVLAPARGQRLDARGAPGRRRSGRRDHPLRVRRLGRRGRWPGGPAPRAAARQAALQRLPARAVGGARDLRL</sequence>
<feature type="non-terminal residue" evidence="2">
    <location>
        <position position="423"/>
    </location>
</feature>
<reference evidence="2" key="1">
    <citation type="submission" date="2020-02" db="EMBL/GenBank/DDBJ databases">
        <authorList>
            <person name="Meier V. D."/>
        </authorList>
    </citation>
    <scope>NUCLEOTIDE SEQUENCE</scope>
    <source>
        <strain evidence="2">AVDCRST_MAG30</strain>
    </source>
</reference>
<feature type="compositionally biased region" description="Basic residues" evidence="1">
    <location>
        <begin position="195"/>
        <end position="208"/>
    </location>
</feature>
<feature type="compositionally biased region" description="Basic residues" evidence="1">
    <location>
        <begin position="105"/>
        <end position="124"/>
    </location>
</feature>
<dbReference type="EMBL" id="CADCVS010000174">
    <property type="protein sequence ID" value="CAA9486134.1"/>
    <property type="molecule type" value="Genomic_DNA"/>
</dbReference>
<gene>
    <name evidence="2" type="ORF">AVDCRST_MAG30-1113</name>
</gene>
<feature type="compositionally biased region" description="Basic and acidic residues" evidence="1">
    <location>
        <begin position="151"/>
        <end position="160"/>
    </location>
</feature>
<protein>
    <submittedName>
        <fullName evidence="2">Ribonucleotide reductase</fullName>
    </submittedName>
</protein>
<feature type="non-terminal residue" evidence="2">
    <location>
        <position position="1"/>
    </location>
</feature>
<evidence type="ECO:0000313" key="2">
    <source>
        <dbReference type="EMBL" id="CAA9486134.1"/>
    </source>
</evidence>